<evidence type="ECO:0000313" key="11">
    <source>
        <dbReference type="EMBL" id="KAK9281492.1"/>
    </source>
</evidence>
<comment type="subcellular location">
    <subcellularLocation>
        <location evidence="2">Cytoplasm</location>
    </subcellularLocation>
    <subcellularLocation>
        <location evidence="1">Nucleus</location>
    </subcellularLocation>
</comment>
<keyword evidence="7" id="KW-0539">Nucleus</keyword>
<dbReference type="GO" id="GO:0005634">
    <property type="term" value="C:nucleus"/>
    <property type="evidence" value="ECO:0007669"/>
    <property type="project" value="UniProtKB-SubCell"/>
</dbReference>
<dbReference type="Pfam" id="PF00076">
    <property type="entry name" value="RRM_1"/>
    <property type="match status" value="2"/>
</dbReference>
<dbReference type="InterPro" id="IPR012677">
    <property type="entry name" value="Nucleotide-bd_a/b_plait_sf"/>
</dbReference>
<dbReference type="PROSITE" id="PS50102">
    <property type="entry name" value="RRM"/>
    <property type="match status" value="2"/>
</dbReference>
<organism evidence="11 12">
    <name type="scientific">Liquidambar formosana</name>
    <name type="common">Formosan gum</name>
    <dbReference type="NCBI Taxonomy" id="63359"/>
    <lineage>
        <taxon>Eukaryota</taxon>
        <taxon>Viridiplantae</taxon>
        <taxon>Streptophyta</taxon>
        <taxon>Embryophyta</taxon>
        <taxon>Tracheophyta</taxon>
        <taxon>Spermatophyta</taxon>
        <taxon>Magnoliopsida</taxon>
        <taxon>eudicotyledons</taxon>
        <taxon>Gunneridae</taxon>
        <taxon>Pentapetalae</taxon>
        <taxon>Saxifragales</taxon>
        <taxon>Altingiaceae</taxon>
        <taxon>Liquidambar</taxon>
    </lineage>
</organism>
<dbReference type="Proteomes" id="UP001415857">
    <property type="component" value="Unassembled WGS sequence"/>
</dbReference>
<dbReference type="InterPro" id="IPR000504">
    <property type="entry name" value="RRM_dom"/>
</dbReference>
<evidence type="ECO:0000256" key="2">
    <source>
        <dbReference type="ARBA" id="ARBA00004496"/>
    </source>
</evidence>
<evidence type="ECO:0000256" key="6">
    <source>
        <dbReference type="ARBA" id="ARBA00022884"/>
    </source>
</evidence>
<evidence type="ECO:0000256" key="9">
    <source>
        <dbReference type="PROSITE-ProRule" id="PRU00176"/>
    </source>
</evidence>
<sequence>MLDGKKLYVSKFVKKSERKAGCEEPIFTNLYVKNLGKDLTEDLLRDKFSEFGKVCNVVIMKNAEGKSRGFGFVNFESAEDAKKAVEALNGALLGSKNLFVGRAQKKAEREVLLKREYKDTLSCNFDELKASNLYVKNLDLSIDDSKLQEYFSACGRVTSAKVMRYDNGRSKGFGFVCFATPEEAKKALYTLNGKLIFLHLYLVVYI</sequence>
<feature type="domain" description="RRM" evidence="10">
    <location>
        <begin position="28"/>
        <end position="105"/>
    </location>
</feature>
<keyword evidence="6 9" id="KW-0694">RNA-binding</keyword>
<evidence type="ECO:0000256" key="4">
    <source>
        <dbReference type="ARBA" id="ARBA00022490"/>
    </source>
</evidence>
<evidence type="ECO:0000256" key="8">
    <source>
        <dbReference type="ARBA" id="ARBA00054110"/>
    </source>
</evidence>
<comment type="similarity">
    <text evidence="3">Belongs to the polyadenylate-binding protein type-1 family.</text>
</comment>
<comment type="caution">
    <text evidence="11">The sequence shown here is derived from an EMBL/GenBank/DDBJ whole genome shotgun (WGS) entry which is preliminary data.</text>
</comment>
<proteinExistence type="inferred from homology"/>
<evidence type="ECO:0000256" key="5">
    <source>
        <dbReference type="ARBA" id="ARBA00022737"/>
    </source>
</evidence>
<dbReference type="InterPro" id="IPR035979">
    <property type="entry name" value="RBD_domain_sf"/>
</dbReference>
<dbReference type="SMART" id="SM00360">
    <property type="entry name" value="RRM"/>
    <property type="match status" value="2"/>
</dbReference>
<dbReference type="FunFam" id="3.30.70.330:FF:000500">
    <property type="entry name" value="Polyadenylate-binding protein"/>
    <property type="match status" value="1"/>
</dbReference>
<reference evidence="11 12" key="1">
    <citation type="journal article" date="2024" name="Plant J.">
        <title>Genome sequences and population genomics reveal climatic adaptation and genomic divergence between two closely related sweetgum species.</title>
        <authorList>
            <person name="Xu W.Q."/>
            <person name="Ren C.Q."/>
            <person name="Zhang X.Y."/>
            <person name="Comes H.P."/>
            <person name="Liu X.H."/>
            <person name="Li Y.G."/>
            <person name="Kettle C.J."/>
            <person name="Jalonen R."/>
            <person name="Gaisberger H."/>
            <person name="Ma Y.Z."/>
            <person name="Qiu Y.X."/>
        </authorList>
    </citation>
    <scope>NUCLEOTIDE SEQUENCE [LARGE SCALE GENOMIC DNA]</scope>
    <source>
        <strain evidence="11">Hangzhou</strain>
    </source>
</reference>
<keyword evidence="12" id="KW-1185">Reference proteome</keyword>
<evidence type="ECO:0000256" key="3">
    <source>
        <dbReference type="ARBA" id="ARBA00008557"/>
    </source>
</evidence>
<evidence type="ECO:0000259" key="10">
    <source>
        <dbReference type="PROSITE" id="PS50102"/>
    </source>
</evidence>
<dbReference type="EMBL" id="JBBPBK010000007">
    <property type="protein sequence ID" value="KAK9281492.1"/>
    <property type="molecule type" value="Genomic_DNA"/>
</dbReference>
<accession>A0AAP0RSF6</accession>
<name>A0AAP0RSF6_LIQFO</name>
<gene>
    <name evidence="11" type="ORF">L1049_004395</name>
</gene>
<dbReference type="GO" id="GO:0003723">
    <property type="term" value="F:RNA binding"/>
    <property type="evidence" value="ECO:0007669"/>
    <property type="project" value="UniProtKB-UniRule"/>
</dbReference>
<evidence type="ECO:0000256" key="1">
    <source>
        <dbReference type="ARBA" id="ARBA00004123"/>
    </source>
</evidence>
<evidence type="ECO:0000256" key="7">
    <source>
        <dbReference type="ARBA" id="ARBA00023242"/>
    </source>
</evidence>
<dbReference type="SUPFAM" id="SSF54928">
    <property type="entry name" value="RNA-binding domain, RBD"/>
    <property type="match status" value="2"/>
</dbReference>
<evidence type="ECO:0000313" key="12">
    <source>
        <dbReference type="Proteomes" id="UP001415857"/>
    </source>
</evidence>
<feature type="domain" description="RRM" evidence="10">
    <location>
        <begin position="131"/>
        <end position="206"/>
    </location>
</feature>
<keyword evidence="5" id="KW-0677">Repeat</keyword>
<dbReference type="PANTHER" id="PTHR24012">
    <property type="entry name" value="RNA BINDING PROTEIN"/>
    <property type="match status" value="1"/>
</dbReference>
<keyword evidence="4" id="KW-0963">Cytoplasm</keyword>
<protein>
    <recommendedName>
        <fullName evidence="10">RRM domain-containing protein</fullName>
    </recommendedName>
</protein>
<dbReference type="Gene3D" id="3.30.70.330">
    <property type="match status" value="2"/>
</dbReference>
<dbReference type="GO" id="GO:0005737">
    <property type="term" value="C:cytoplasm"/>
    <property type="evidence" value="ECO:0007669"/>
    <property type="project" value="UniProtKB-SubCell"/>
</dbReference>
<comment type="function">
    <text evidence="8">Binds the poly(A) tail of mRNA. Appears to be an important mediator of the multiple roles of the poly(A) tail in mRNA biogenesis, stability and translation.</text>
</comment>
<dbReference type="AlphaFoldDB" id="A0AAP0RSF6"/>